<dbReference type="EMBL" id="JAAGMD010000699">
    <property type="protein sequence ID" value="NEA89229.1"/>
    <property type="molecule type" value="Genomic_DNA"/>
</dbReference>
<evidence type="ECO:0000313" key="1">
    <source>
        <dbReference type="EMBL" id="NEA89229.1"/>
    </source>
</evidence>
<reference evidence="1" key="1">
    <citation type="submission" date="2020-01" db="EMBL/GenBank/DDBJ databases">
        <title>Insect and environment-associated Actinomycetes.</title>
        <authorList>
            <person name="Currrie C."/>
            <person name="Chevrette M."/>
            <person name="Carlson C."/>
            <person name="Stubbendieck R."/>
            <person name="Wendt-Pienkowski E."/>
        </authorList>
    </citation>
    <scope>NUCLEOTIDE SEQUENCE</scope>
    <source>
        <strain evidence="1">SID14436</strain>
    </source>
</reference>
<comment type="caution">
    <text evidence="1">The sequence shown here is derived from an EMBL/GenBank/DDBJ whole genome shotgun (WGS) entry which is preliminary data.</text>
</comment>
<organism evidence="1">
    <name type="scientific">Streptomyces sp. SID14436</name>
    <dbReference type="NCBI Taxonomy" id="2706070"/>
    <lineage>
        <taxon>Bacteria</taxon>
        <taxon>Bacillati</taxon>
        <taxon>Actinomycetota</taxon>
        <taxon>Actinomycetes</taxon>
        <taxon>Kitasatosporales</taxon>
        <taxon>Streptomycetaceae</taxon>
        <taxon>Streptomyces</taxon>
    </lineage>
</organism>
<dbReference type="AlphaFoldDB" id="A0A6G3R0G2"/>
<gene>
    <name evidence="1" type="ORF">G3I53_25080</name>
</gene>
<name>A0A6G3R0G2_9ACTN</name>
<protein>
    <submittedName>
        <fullName evidence="1">Uncharacterized protein</fullName>
    </submittedName>
</protein>
<accession>A0A6G3R0G2</accession>
<sequence>MAGVITASEPAWHELPLEVRKPARLMLIGGEGRGLPRAHLVRCNFVGRDRAESDVARASLARRDDRFGRVDTSLPYTPASAPF</sequence>
<dbReference type="RefSeq" id="WP_164337772.1">
    <property type="nucleotide sequence ID" value="NZ_JAAGMD010000699.1"/>
</dbReference>
<proteinExistence type="predicted"/>